<evidence type="ECO:0000313" key="2">
    <source>
        <dbReference type="Proteomes" id="UP000499080"/>
    </source>
</evidence>
<dbReference type="Proteomes" id="UP000499080">
    <property type="component" value="Unassembled WGS sequence"/>
</dbReference>
<reference evidence="1 2" key="1">
    <citation type="journal article" date="2019" name="Sci. Rep.">
        <title>Orb-weaving spider Araneus ventricosus genome elucidates the spidroin gene catalogue.</title>
        <authorList>
            <person name="Kono N."/>
            <person name="Nakamura H."/>
            <person name="Ohtoshi R."/>
            <person name="Moran D.A.P."/>
            <person name="Shinohara A."/>
            <person name="Yoshida Y."/>
            <person name="Fujiwara M."/>
            <person name="Mori M."/>
            <person name="Tomita M."/>
            <person name="Arakawa K."/>
        </authorList>
    </citation>
    <scope>NUCLEOTIDE SEQUENCE [LARGE SCALE GENOMIC DNA]</scope>
</reference>
<dbReference type="AlphaFoldDB" id="A0A4Y2EXU8"/>
<name>A0A4Y2EXU8_ARAVE</name>
<comment type="caution">
    <text evidence="1">The sequence shown here is derived from an EMBL/GenBank/DDBJ whole genome shotgun (WGS) entry which is preliminary data.</text>
</comment>
<dbReference type="EMBL" id="BGPR01000750">
    <property type="protein sequence ID" value="GBM34072.1"/>
    <property type="molecule type" value="Genomic_DNA"/>
</dbReference>
<protein>
    <submittedName>
        <fullName evidence="1">Uncharacterized protein</fullName>
    </submittedName>
</protein>
<dbReference type="OrthoDB" id="6769653at2759"/>
<keyword evidence="2" id="KW-1185">Reference proteome</keyword>
<organism evidence="1 2">
    <name type="scientific">Araneus ventricosus</name>
    <name type="common">Orbweaver spider</name>
    <name type="synonym">Epeira ventricosa</name>
    <dbReference type="NCBI Taxonomy" id="182803"/>
    <lineage>
        <taxon>Eukaryota</taxon>
        <taxon>Metazoa</taxon>
        <taxon>Ecdysozoa</taxon>
        <taxon>Arthropoda</taxon>
        <taxon>Chelicerata</taxon>
        <taxon>Arachnida</taxon>
        <taxon>Araneae</taxon>
        <taxon>Araneomorphae</taxon>
        <taxon>Entelegynae</taxon>
        <taxon>Araneoidea</taxon>
        <taxon>Araneidae</taxon>
        <taxon>Araneus</taxon>
    </lineage>
</organism>
<accession>A0A4Y2EXU8</accession>
<sequence length="150" mass="17465">MDFKRSRISKLLDSTIPIPNGFSIDDLFWRCAVEFTWSGVIVNAQHKLASRSEKTEFSRDYDRCISCNATRAKSQELKYFRFSKDEERCLIDIFSLGEANDHPTPVDFLHRTRMLLAELMFAMCGNANYEPDDDIILESTQIIRKRMKIA</sequence>
<evidence type="ECO:0000313" key="1">
    <source>
        <dbReference type="EMBL" id="GBM34072.1"/>
    </source>
</evidence>
<proteinExistence type="predicted"/>
<gene>
    <name evidence="1" type="ORF">AVEN_225598_1</name>
</gene>